<evidence type="ECO:0000313" key="3">
    <source>
        <dbReference type="Proteomes" id="UP000325957"/>
    </source>
</evidence>
<sequence length="275" mass="30019">MVPAQENYSRAFDHVEEAFDRLDTALWGPVSQETVALSDPRPGEHVLDACCGNGASALPAARRVGPTGTVWGVDTSERQIRAARDRCSAEGLGWARFTVADATALPPRPFGYDLVQCVLGIFFFPEMTTGTEHLLAQARPGGRVALTIWQKGAMETVARHLIAAVEPIAPAVAEAAATRAERAEIYRIDTPPVFTRWLEERGLEEVVVTTCPYSVQLTDDLAWDLVIGSGFRALLADLGDRQVEQVRKDYLERLHAHGVGRVDATTLVGMGRTRQ</sequence>
<proteinExistence type="predicted"/>
<dbReference type="OrthoDB" id="9795634at2"/>
<gene>
    <name evidence="2" type="ORF">FCK90_05025</name>
</gene>
<keyword evidence="3" id="KW-1185">Reference proteome</keyword>
<dbReference type="EMBL" id="SZWF01000004">
    <property type="protein sequence ID" value="KAA9394895.1"/>
    <property type="molecule type" value="Genomic_DNA"/>
</dbReference>
<dbReference type="PANTHER" id="PTHR43591">
    <property type="entry name" value="METHYLTRANSFERASE"/>
    <property type="match status" value="1"/>
</dbReference>
<dbReference type="InterPro" id="IPR029063">
    <property type="entry name" value="SAM-dependent_MTases_sf"/>
</dbReference>
<organism evidence="2 3">
    <name type="scientific">Kocuria coralli</name>
    <dbReference type="NCBI Taxonomy" id="1461025"/>
    <lineage>
        <taxon>Bacteria</taxon>
        <taxon>Bacillati</taxon>
        <taxon>Actinomycetota</taxon>
        <taxon>Actinomycetes</taxon>
        <taxon>Micrococcales</taxon>
        <taxon>Micrococcaceae</taxon>
        <taxon>Kocuria</taxon>
    </lineage>
</organism>
<dbReference type="SUPFAM" id="SSF53335">
    <property type="entry name" value="S-adenosyl-L-methionine-dependent methyltransferases"/>
    <property type="match status" value="1"/>
</dbReference>
<dbReference type="PANTHER" id="PTHR43591:SF24">
    <property type="entry name" value="2-METHOXY-6-POLYPRENYL-1,4-BENZOQUINOL METHYLASE, MITOCHONDRIAL"/>
    <property type="match status" value="1"/>
</dbReference>
<dbReference type="CDD" id="cd02440">
    <property type="entry name" value="AdoMet_MTases"/>
    <property type="match status" value="1"/>
</dbReference>
<dbReference type="GO" id="GO:0032259">
    <property type="term" value="P:methylation"/>
    <property type="evidence" value="ECO:0007669"/>
    <property type="project" value="UniProtKB-KW"/>
</dbReference>
<evidence type="ECO:0000259" key="1">
    <source>
        <dbReference type="Pfam" id="PF13649"/>
    </source>
</evidence>
<protein>
    <submittedName>
        <fullName evidence="2">Methyltransferase domain-containing protein</fullName>
    </submittedName>
</protein>
<feature type="domain" description="Methyltransferase" evidence="1">
    <location>
        <begin position="46"/>
        <end position="142"/>
    </location>
</feature>
<keyword evidence="2" id="KW-0808">Transferase</keyword>
<dbReference type="RefSeq" id="WP_158033206.1">
    <property type="nucleotide sequence ID" value="NZ_ML708613.1"/>
</dbReference>
<dbReference type="InterPro" id="IPR041698">
    <property type="entry name" value="Methyltransf_25"/>
</dbReference>
<keyword evidence="2" id="KW-0489">Methyltransferase</keyword>
<dbReference type="GO" id="GO:0008168">
    <property type="term" value="F:methyltransferase activity"/>
    <property type="evidence" value="ECO:0007669"/>
    <property type="project" value="UniProtKB-KW"/>
</dbReference>
<dbReference type="Pfam" id="PF13649">
    <property type="entry name" value="Methyltransf_25"/>
    <property type="match status" value="1"/>
</dbReference>
<evidence type="ECO:0000313" key="2">
    <source>
        <dbReference type="EMBL" id="KAA9394895.1"/>
    </source>
</evidence>
<dbReference type="Gene3D" id="3.40.50.150">
    <property type="entry name" value="Vaccinia Virus protein VP39"/>
    <property type="match status" value="1"/>
</dbReference>
<comment type="caution">
    <text evidence="2">The sequence shown here is derived from an EMBL/GenBank/DDBJ whole genome shotgun (WGS) entry which is preliminary data.</text>
</comment>
<accession>A0A5J5L116</accession>
<dbReference type="AlphaFoldDB" id="A0A5J5L116"/>
<dbReference type="Proteomes" id="UP000325957">
    <property type="component" value="Unassembled WGS sequence"/>
</dbReference>
<name>A0A5J5L116_9MICC</name>
<reference evidence="2 3" key="1">
    <citation type="submission" date="2019-05" db="EMBL/GenBank/DDBJ databases">
        <title>Kocuria coralli sp. nov., a novel actinobacterium isolated from coral reef seawater.</title>
        <authorList>
            <person name="Li J."/>
        </authorList>
    </citation>
    <scope>NUCLEOTIDE SEQUENCE [LARGE SCALE GENOMIC DNA]</scope>
    <source>
        <strain evidence="2 3">SCSIO 13007</strain>
    </source>
</reference>